<dbReference type="FunFam" id="3.40.50.300:FF:000334">
    <property type="entry name" value="Protein translocase subunit SecA"/>
    <property type="match status" value="1"/>
</dbReference>
<dbReference type="OrthoDB" id="9805579at2"/>
<dbReference type="PRINTS" id="PR00906">
    <property type="entry name" value="SECA"/>
</dbReference>
<dbReference type="InterPro" id="IPR036670">
    <property type="entry name" value="SecA_X-link_sf"/>
</dbReference>
<dbReference type="InterPro" id="IPR014018">
    <property type="entry name" value="SecA_motor_DEAD"/>
</dbReference>
<dbReference type="SUPFAM" id="SSF52540">
    <property type="entry name" value="P-loop containing nucleoside triphosphate hydrolases"/>
    <property type="match status" value="2"/>
</dbReference>
<evidence type="ECO:0000256" key="10">
    <source>
        <dbReference type="ARBA" id="ARBA00023010"/>
    </source>
</evidence>
<dbReference type="GO" id="GO:0031522">
    <property type="term" value="C:cell envelope Sec protein transport complex"/>
    <property type="evidence" value="ECO:0007669"/>
    <property type="project" value="TreeGrafter"/>
</dbReference>
<evidence type="ECO:0000256" key="13">
    <source>
        <dbReference type="RuleBase" id="RU003874"/>
    </source>
</evidence>
<dbReference type="PROSITE" id="PS01312">
    <property type="entry name" value="SECA"/>
    <property type="match status" value="1"/>
</dbReference>
<gene>
    <name evidence="12" type="primary">secA</name>
    <name evidence="18" type="ORF">JCM16774_1127</name>
</gene>
<keyword evidence="4 12" id="KW-1003">Cell membrane</keyword>
<dbReference type="SUPFAM" id="SSF81767">
    <property type="entry name" value="Pre-protein crosslinking domain of SecA"/>
    <property type="match status" value="1"/>
</dbReference>
<evidence type="ECO:0000256" key="3">
    <source>
        <dbReference type="ARBA" id="ARBA00022448"/>
    </source>
</evidence>
<evidence type="ECO:0000256" key="8">
    <source>
        <dbReference type="ARBA" id="ARBA00022927"/>
    </source>
</evidence>
<dbReference type="PANTHER" id="PTHR30612:SF0">
    <property type="entry name" value="CHLOROPLAST PROTEIN-TRANSPORTING ATPASE"/>
    <property type="match status" value="1"/>
</dbReference>
<sequence>MLKSLGKKIFGTADEREIKRMRRLVDHINNIEPEFEKLTDDELKNKTVEFRERIEKGETLDDLLVEAFATVRETAKRLTGMRIYDVQLIGGMILHNGRIAEMKTGEGKTLMSTLPIYLNALTGKGVHVVTVNDYLAKRDRDTMGEIYDFLGLTSGVIIANITNEQRKRAYNADITYGTNNEFGFDYLRDNMVGELEDKVQRGHNYAIVDEIDSILIDEARTPLIISGAAEETTEWYNTFADVATRLKRSYKTEEIKDKKNTVIPDEDWEDYEVDEKSHTVTITDKGIKNVEKILKIDNLYSPENVELTHFLTQALKAKELFKLDRDYIINADGEVIIVDEFTGRLMEGRRYSDGLHQAIEAKEKLEVAGENQTLATITLQNYFRMYTKLSGMTGTAKTEEDEFKQIYKLRVIEVPTNKPVIRQDLADVIYMTKAAKYRAIARKIKELYTKGQPVLVGTASIQHSEDVSALLKKEKIPHEILNAKHHEREAEIVAQAGRYKTVTIATNMAGRGTDIKLGGDPESFALKVAEKGTDEYKEAYSAYARDCEENKKKVIEAGGLFILGTERHESRRIDNQLRGRAGRQGDPGTSEFYLSAEDDLMRLFGGDKLKSMMKFLKLDEDEEIRHKQITKVVENAQKRIESRNFSSRKSLIEYDDVNNTQREVIYTQRDQVLKNEELKELILSMMRETVEETVNSALVSEGYEEGEMNLLQDKFREIFDYELPENLRNEDKETIIDKVYGDLSERYNMKEQLIGEETFRRIERYIMLEVLDQKWRQHLKDLTELREGIRLRSYGQRNPIHDYKIVGFDIYNEMIDAIKRETSSFILKLRLREEEETANLRREEVKNVKYEHENIDENDGEFTESDRRQDAAQQEVPLSRRERRELERKNKK</sequence>
<dbReference type="Pfam" id="PF07517">
    <property type="entry name" value="SecA_DEAD"/>
    <property type="match status" value="1"/>
</dbReference>
<dbReference type="InterPro" id="IPR011116">
    <property type="entry name" value="SecA_Wing/Scaffold"/>
</dbReference>
<dbReference type="InterPro" id="IPR014001">
    <property type="entry name" value="Helicase_ATP-bd"/>
</dbReference>
<evidence type="ECO:0000256" key="2">
    <source>
        <dbReference type="ARBA" id="ARBA00007650"/>
    </source>
</evidence>
<dbReference type="GO" id="GO:0043952">
    <property type="term" value="P:protein transport by the Sec complex"/>
    <property type="evidence" value="ECO:0007669"/>
    <property type="project" value="UniProtKB-ARBA"/>
</dbReference>
<dbReference type="GO" id="GO:0005829">
    <property type="term" value="C:cytosol"/>
    <property type="evidence" value="ECO:0007669"/>
    <property type="project" value="TreeGrafter"/>
</dbReference>
<keyword evidence="11 12" id="KW-0472">Membrane</keyword>
<comment type="subcellular location">
    <subcellularLocation>
        <location evidence="12">Cell membrane</location>
        <topology evidence="12">Peripheral membrane protein</topology>
        <orientation evidence="12">Cytoplasmic side</orientation>
    </subcellularLocation>
    <subcellularLocation>
        <location evidence="12">Cytoplasm</location>
    </subcellularLocation>
    <subcellularLocation>
        <location evidence="1">Membrane</location>
        <topology evidence="1">Peripheral membrane protein</topology>
    </subcellularLocation>
    <text evidence="12">Distribution is 50-50.</text>
</comment>
<protein>
    <recommendedName>
        <fullName evidence="12 13">Protein translocase subunit SecA</fullName>
        <ecNumber evidence="12">7.4.2.8</ecNumber>
    </recommendedName>
</protein>
<dbReference type="KEGG" id="lgo:JCM16774_1127"/>
<evidence type="ECO:0000259" key="16">
    <source>
        <dbReference type="PROSITE" id="PS51194"/>
    </source>
</evidence>
<evidence type="ECO:0000256" key="14">
    <source>
        <dbReference type="SAM" id="MobiDB-lite"/>
    </source>
</evidence>
<dbReference type="Pfam" id="PF01043">
    <property type="entry name" value="SecA_PP_bind"/>
    <property type="match status" value="1"/>
</dbReference>
<dbReference type="GO" id="GO:0006605">
    <property type="term" value="P:protein targeting"/>
    <property type="evidence" value="ECO:0007669"/>
    <property type="project" value="UniProtKB-UniRule"/>
</dbReference>
<evidence type="ECO:0000313" key="19">
    <source>
        <dbReference type="Proteomes" id="UP000321606"/>
    </source>
</evidence>
<keyword evidence="5 12" id="KW-0963">Cytoplasm</keyword>
<name>A0A510JDA5_9FUSO</name>
<dbReference type="GO" id="GO:0005524">
    <property type="term" value="F:ATP binding"/>
    <property type="evidence" value="ECO:0007669"/>
    <property type="project" value="UniProtKB-UniRule"/>
</dbReference>
<evidence type="ECO:0000259" key="15">
    <source>
        <dbReference type="PROSITE" id="PS51192"/>
    </source>
</evidence>
<comment type="function">
    <text evidence="12">Part of the Sec protein translocase complex. Interacts with the SecYEG preprotein conducting channel. Has a central role in coupling the hydrolysis of ATP to the transfer of proteins into and across the cell membrane, serving as an ATP-driven molecular motor driving the stepwise translocation of polypeptide chains across the membrane.</text>
</comment>
<dbReference type="PROSITE" id="PS51192">
    <property type="entry name" value="HELICASE_ATP_BIND_1"/>
    <property type="match status" value="1"/>
</dbReference>
<evidence type="ECO:0000256" key="5">
    <source>
        <dbReference type="ARBA" id="ARBA00022490"/>
    </source>
</evidence>
<evidence type="ECO:0000256" key="9">
    <source>
        <dbReference type="ARBA" id="ARBA00022967"/>
    </source>
</evidence>
<keyword evidence="6 12" id="KW-0547">Nucleotide-binding</keyword>
<dbReference type="Gene3D" id="1.10.3060.10">
    <property type="entry name" value="Helical scaffold and wing domains of SecA"/>
    <property type="match status" value="1"/>
</dbReference>
<evidence type="ECO:0000256" key="7">
    <source>
        <dbReference type="ARBA" id="ARBA00022840"/>
    </source>
</evidence>
<dbReference type="NCBIfam" id="TIGR00963">
    <property type="entry name" value="secA"/>
    <property type="match status" value="1"/>
</dbReference>
<dbReference type="FunFam" id="3.40.50.300:FF:000113">
    <property type="entry name" value="Preprotein translocase subunit SecA"/>
    <property type="match status" value="1"/>
</dbReference>
<dbReference type="GO" id="GO:0005886">
    <property type="term" value="C:plasma membrane"/>
    <property type="evidence" value="ECO:0007669"/>
    <property type="project" value="UniProtKB-SubCell"/>
</dbReference>
<reference evidence="18 19" key="1">
    <citation type="submission" date="2019-07" db="EMBL/GenBank/DDBJ databases">
        <title>Complete Genome Sequence of Leptotrichia goodfellowii Strain JCM 16774.</title>
        <authorList>
            <person name="Watanabe S."/>
            <person name="Cui L."/>
        </authorList>
    </citation>
    <scope>NUCLEOTIDE SEQUENCE [LARGE SCALE GENOMIC DNA]</scope>
    <source>
        <strain evidence="18 19">JCM16774</strain>
    </source>
</reference>
<dbReference type="HAMAP" id="MF_01382">
    <property type="entry name" value="SecA"/>
    <property type="match status" value="1"/>
</dbReference>
<dbReference type="AlphaFoldDB" id="A0A510JDA5"/>
<feature type="binding site" evidence="12">
    <location>
        <position position="87"/>
    </location>
    <ligand>
        <name>ATP</name>
        <dbReference type="ChEBI" id="CHEBI:30616"/>
    </ligand>
</feature>
<dbReference type="GO" id="GO:0008564">
    <property type="term" value="F:protein-exporting ATPase activity"/>
    <property type="evidence" value="ECO:0007669"/>
    <property type="project" value="UniProtKB-EC"/>
</dbReference>
<feature type="domain" description="SecA family profile" evidence="17">
    <location>
        <begin position="3"/>
        <end position="625"/>
    </location>
</feature>
<keyword evidence="9 12" id="KW-1278">Translocase</keyword>
<evidence type="ECO:0000256" key="1">
    <source>
        <dbReference type="ARBA" id="ARBA00004170"/>
    </source>
</evidence>
<dbReference type="CDD" id="cd17928">
    <property type="entry name" value="DEXDc_SecA"/>
    <property type="match status" value="1"/>
</dbReference>
<dbReference type="InterPro" id="IPR036266">
    <property type="entry name" value="SecA_Wing/Scaffold_sf"/>
</dbReference>
<keyword evidence="3 12" id="KW-0813">Transport</keyword>
<keyword evidence="7 12" id="KW-0067">ATP-binding</keyword>
<proteinExistence type="inferred from homology"/>
<feature type="region of interest" description="Disordered" evidence="14">
    <location>
        <begin position="851"/>
        <end position="892"/>
    </location>
</feature>
<dbReference type="InterPro" id="IPR000185">
    <property type="entry name" value="SecA"/>
</dbReference>
<dbReference type="NCBIfam" id="NF009538">
    <property type="entry name" value="PRK12904.1"/>
    <property type="match status" value="1"/>
</dbReference>
<keyword evidence="8 12" id="KW-0653">Protein transport</keyword>
<comment type="catalytic activity">
    <reaction evidence="12">
        <text>ATP + H2O + cellular proteinSide 1 = ADP + phosphate + cellular proteinSide 2.</text>
        <dbReference type="EC" id="7.4.2.8"/>
    </reaction>
</comment>
<keyword evidence="10 12" id="KW-0811">Translocation</keyword>
<dbReference type="GO" id="GO:0065002">
    <property type="term" value="P:intracellular protein transmembrane transport"/>
    <property type="evidence" value="ECO:0007669"/>
    <property type="project" value="UniProtKB-UniRule"/>
</dbReference>
<dbReference type="STRING" id="714315.GCA_000516535_01122"/>
<dbReference type="PROSITE" id="PS51196">
    <property type="entry name" value="SECA_MOTOR_DEAD"/>
    <property type="match status" value="1"/>
</dbReference>
<dbReference type="PROSITE" id="PS51194">
    <property type="entry name" value="HELICASE_CTER"/>
    <property type="match status" value="1"/>
</dbReference>
<dbReference type="Proteomes" id="UP000321606">
    <property type="component" value="Chromosome"/>
</dbReference>
<dbReference type="SUPFAM" id="SSF81886">
    <property type="entry name" value="Helical scaffold and wing domains of SecA"/>
    <property type="match status" value="1"/>
</dbReference>
<feature type="binding site" evidence="12">
    <location>
        <position position="514"/>
    </location>
    <ligand>
        <name>ATP</name>
        <dbReference type="ChEBI" id="CHEBI:30616"/>
    </ligand>
</feature>
<evidence type="ECO:0000256" key="11">
    <source>
        <dbReference type="ARBA" id="ARBA00023136"/>
    </source>
</evidence>
<dbReference type="EMBL" id="AP019822">
    <property type="protein sequence ID" value="BBM36195.1"/>
    <property type="molecule type" value="Genomic_DNA"/>
</dbReference>
<dbReference type="Gene3D" id="3.40.50.300">
    <property type="entry name" value="P-loop containing nucleotide triphosphate hydrolases"/>
    <property type="match status" value="2"/>
</dbReference>
<dbReference type="InterPro" id="IPR001650">
    <property type="entry name" value="Helicase_C-like"/>
</dbReference>
<dbReference type="CDD" id="cd18803">
    <property type="entry name" value="SF2_C_secA"/>
    <property type="match status" value="1"/>
</dbReference>
<dbReference type="SMART" id="SM00957">
    <property type="entry name" value="SecA_DEAD"/>
    <property type="match status" value="1"/>
</dbReference>
<evidence type="ECO:0000313" key="18">
    <source>
        <dbReference type="EMBL" id="BBM36195.1"/>
    </source>
</evidence>
<evidence type="ECO:0000256" key="6">
    <source>
        <dbReference type="ARBA" id="ARBA00022741"/>
    </source>
</evidence>
<dbReference type="InterPro" id="IPR020937">
    <property type="entry name" value="SecA_CS"/>
</dbReference>
<dbReference type="EC" id="7.4.2.8" evidence="12"/>
<comment type="similarity">
    <text evidence="2 12 13">Belongs to the SecA family.</text>
</comment>
<organism evidence="18 19">
    <name type="scientific">Pseudoleptotrichia goodfellowii</name>
    <dbReference type="NCBI Taxonomy" id="157692"/>
    <lineage>
        <taxon>Bacteria</taxon>
        <taxon>Fusobacteriati</taxon>
        <taxon>Fusobacteriota</taxon>
        <taxon>Fusobacteriia</taxon>
        <taxon>Fusobacteriales</taxon>
        <taxon>Leptotrichiaceae</taxon>
        <taxon>Pseudoleptotrichia</taxon>
    </lineage>
</organism>
<dbReference type="Pfam" id="PF07516">
    <property type="entry name" value="SecA_SW"/>
    <property type="match status" value="1"/>
</dbReference>
<dbReference type="PANTHER" id="PTHR30612">
    <property type="entry name" value="SECA INNER MEMBRANE COMPONENT OF SEC PROTEIN SECRETION SYSTEM"/>
    <property type="match status" value="1"/>
</dbReference>
<dbReference type="InterPro" id="IPR011115">
    <property type="entry name" value="SecA_DEAD"/>
</dbReference>
<feature type="domain" description="Helicase C-terminal" evidence="16">
    <location>
        <begin position="443"/>
        <end position="641"/>
    </location>
</feature>
<dbReference type="InterPro" id="IPR011130">
    <property type="entry name" value="SecA_preprotein_X-link_dom"/>
</dbReference>
<comment type="subunit">
    <text evidence="12">Monomer and homodimer. Part of the essential Sec protein translocation apparatus which comprises SecA, SecYEG and auxiliary proteins SecDF. Other proteins may also be involved.</text>
</comment>
<dbReference type="InterPro" id="IPR027417">
    <property type="entry name" value="P-loop_NTPase"/>
</dbReference>
<feature type="domain" description="Helicase ATP-binding" evidence="15">
    <location>
        <begin position="89"/>
        <end position="227"/>
    </location>
</feature>
<dbReference type="Pfam" id="PF21090">
    <property type="entry name" value="P-loop_SecA"/>
    <property type="match status" value="1"/>
</dbReference>
<dbReference type="RefSeq" id="WP_026737568.1">
    <property type="nucleotide sequence ID" value="NZ_AP019822.1"/>
</dbReference>
<evidence type="ECO:0000256" key="12">
    <source>
        <dbReference type="HAMAP-Rule" id="MF_01382"/>
    </source>
</evidence>
<accession>A0A510JDA5</accession>
<evidence type="ECO:0000259" key="17">
    <source>
        <dbReference type="PROSITE" id="PS51196"/>
    </source>
</evidence>
<dbReference type="Gene3D" id="3.90.1440.10">
    <property type="entry name" value="SecA, preprotein cross-linking domain"/>
    <property type="match status" value="1"/>
</dbReference>
<dbReference type="GO" id="GO:0017038">
    <property type="term" value="P:protein import"/>
    <property type="evidence" value="ECO:0007669"/>
    <property type="project" value="InterPro"/>
</dbReference>
<feature type="binding site" evidence="12">
    <location>
        <begin position="105"/>
        <end position="109"/>
    </location>
    <ligand>
        <name>ATP</name>
        <dbReference type="ChEBI" id="CHEBI:30616"/>
    </ligand>
</feature>
<dbReference type="InterPro" id="IPR044722">
    <property type="entry name" value="SecA_SF2_C"/>
</dbReference>
<feature type="compositionally biased region" description="Basic and acidic residues" evidence="14">
    <location>
        <begin position="878"/>
        <end position="892"/>
    </location>
</feature>
<dbReference type="FunFam" id="3.90.1440.10:FF:000002">
    <property type="entry name" value="Protein translocase subunit SecA"/>
    <property type="match status" value="1"/>
</dbReference>
<dbReference type="SMART" id="SM00958">
    <property type="entry name" value="SecA_PP_bind"/>
    <property type="match status" value="1"/>
</dbReference>
<evidence type="ECO:0000256" key="4">
    <source>
        <dbReference type="ARBA" id="ARBA00022475"/>
    </source>
</evidence>